<evidence type="ECO:0000256" key="9">
    <source>
        <dbReference type="SAM" id="Coils"/>
    </source>
</evidence>
<evidence type="ECO:0000256" key="8">
    <source>
        <dbReference type="RuleBase" id="RU368100"/>
    </source>
</evidence>
<evidence type="ECO:0000256" key="4">
    <source>
        <dbReference type="ARBA" id="ARBA00022490"/>
    </source>
</evidence>
<sequence length="1326" mass="150553">MKEDLTDIRSYLQFESPVIQAQGFSQLLQLLKTGVFQSAKCRTDTFDLFFDCLYAFGPLPCSWLIESVSEFKSQDVLKSEEVFEGFLLRLSKVKNPEDVLNAVLKNCDLNSSSLLKLSKQLDEALLCRILRSNRNARTKKLALQAIFSGFLSEKSVQALIWDASDDQLPILANYFQDFSFRVEILKKYNHSGYLKGLSCDELMKADLESQFRATGLKIIRGNLIEADLLRIKSLIDSICPKKLCCEIILELSKKFPEQANSLSLYFITLFARPFFEIQKSTVLDVLHGLAHHKFALTTIVRFLCAMSQQKIAEREKIFGILADLVTSFPSILESLIPIVKDFPSTDSIDIFKAKLALISSACLASDSCDDLLSLLTSLLKNEGDKLAATIRVLIVLCREDVLEFATIKRPLAKKVLKKENEPALEAYSELLALGAVPNKEETEENNNELRDDCIQELWSLKKIPATAKKTNPGKGRLQPLGLLWEKYDPKDVMNVVQVSYLQIVEAISKMETLERKGFANFLHSWLAIDIEELPRPIYTGKMGKSTNFLPVFSKIDAWRDTLAKKFSEEPWFWKATLSLTPPIFQLYAPSNRAVSMLKLFRKLLIEVPPTTNETERRELFASWRLCLREGFNCLMEARSNDVIWTRDQLSDECRRALQESSTCLDNVVVVLALLADHIAELEGKMEDRKLSNQLAKCQKPWLISVAEYILPIAFDDHKPKSNPIFQILATRQPSSEAVARKALIFLAKIPSVVEGDLNVWAEAAGAHPLTVLELEKSLGFENSEENRINELLEQASTPDNVKKLFEALANSNKNFLTDFGKKLKKFEKVWNSAEEPPRRAIFEGFSRLALTSWRRLEEPQYLAVDELPDSSLLKTVLFSCFVKNPMHSEAVKDSIPAFFGHRRSDGRTLPPINWSIITKNLSDWQNDEISRFSVLSLACDQHVALSEILQEATSAEKFVKKIDEKSLGLLAENLTKIIGILPSQRVSSLFEDLARRESLSKALANLQNYQVVSDILRESLPALTEARQTTNILLKAIIEPAEFRYQISRQFDFWLECRDLVTMNVRQLCDLYSDEESKLGRNVLLCIFGSICIKLSDKNRMDKVLDVITSSRIAKSTNSDQSPFLAFFLTLVTSQPEAEIPIPWFGNEKSILRLMCALRSSFWDRFVNLPSMEENCEIISTFLCPYVRDDGFALGWEKIVARDFFKSLLRKFPSRMTLLTNEEFLSRLAGFYMDSRIKGSKSVYVTMKPYDGRTKAVAAGTEFGDDADISCLCRAKWGNHRISTAITAKEVNKFHTAYATLLRTNMDALEKKKKTEEEKKKTVSKA</sequence>
<comment type="subcellular location">
    <subcellularLocation>
        <location evidence="1 8">Cytoplasm</location>
    </subcellularLocation>
</comment>
<name>A0A8S1H490_9PELO</name>
<dbReference type="Proteomes" id="UP000835052">
    <property type="component" value="Unassembled WGS sequence"/>
</dbReference>
<feature type="coiled-coil region" evidence="9">
    <location>
        <begin position="1298"/>
        <end position="1326"/>
    </location>
</feature>
<dbReference type="InterPro" id="IPR009018">
    <property type="entry name" value="Signal_recog_particle_SRP9/14"/>
</dbReference>
<dbReference type="Gene3D" id="3.30.720.10">
    <property type="entry name" value="Signal recognition particle alu RNA binding heterodimer, srp9/1"/>
    <property type="match status" value="1"/>
</dbReference>
<dbReference type="Pfam" id="PF02290">
    <property type="entry name" value="SRP14"/>
    <property type="match status" value="1"/>
</dbReference>
<keyword evidence="9" id="KW-0175">Coiled coil</keyword>
<evidence type="ECO:0000313" key="10">
    <source>
        <dbReference type="EMBL" id="CAD6190044.1"/>
    </source>
</evidence>
<dbReference type="PANTHER" id="PTHR12013">
    <property type="entry name" value="SIGNAL RECOGNITION PARTICLE 14 KD PROTEIN"/>
    <property type="match status" value="1"/>
</dbReference>
<evidence type="ECO:0000256" key="5">
    <source>
        <dbReference type="ARBA" id="ARBA00022884"/>
    </source>
</evidence>
<dbReference type="GO" id="GO:0008312">
    <property type="term" value="F:7S RNA binding"/>
    <property type="evidence" value="ECO:0007669"/>
    <property type="project" value="UniProtKB-UniRule"/>
</dbReference>
<keyword evidence="7 8" id="KW-0687">Ribonucleoprotein</keyword>
<dbReference type="GO" id="GO:0005786">
    <property type="term" value="C:signal recognition particle, endoplasmic reticulum targeting"/>
    <property type="evidence" value="ECO:0007669"/>
    <property type="project" value="UniProtKB-UniRule"/>
</dbReference>
<comment type="similarity">
    <text evidence="2 8">Belongs to the SRP14 family.</text>
</comment>
<comment type="function">
    <text evidence="8">Component of the signal recognition particle (SRP) complex, a ribonucleoprotein complex that mediates the cotranslational targeting of secretory and membrane proteins to the endoplasmic reticulum (ER). SRP9 together with SRP14 and the Alu portion of the SRP RNA, constitutes the elongation arrest domain of SRP. The complex of SRP9 and SRP14 is required for SRP RNA binding.</text>
</comment>
<keyword evidence="4 8" id="KW-0963">Cytoplasm</keyword>
<keyword evidence="11" id="KW-1185">Reference proteome</keyword>
<accession>A0A8S1H490</accession>
<evidence type="ECO:0000256" key="2">
    <source>
        <dbReference type="ARBA" id="ARBA00010349"/>
    </source>
</evidence>
<evidence type="ECO:0000256" key="1">
    <source>
        <dbReference type="ARBA" id="ARBA00004496"/>
    </source>
</evidence>
<evidence type="ECO:0000313" key="11">
    <source>
        <dbReference type="Proteomes" id="UP000835052"/>
    </source>
</evidence>
<gene>
    <name evidence="10" type="ORF">CAUJ_LOCUS5963</name>
</gene>
<dbReference type="OrthoDB" id="19209at2759"/>
<organism evidence="10 11">
    <name type="scientific">Caenorhabditis auriculariae</name>
    <dbReference type="NCBI Taxonomy" id="2777116"/>
    <lineage>
        <taxon>Eukaryota</taxon>
        <taxon>Metazoa</taxon>
        <taxon>Ecdysozoa</taxon>
        <taxon>Nematoda</taxon>
        <taxon>Chromadorea</taxon>
        <taxon>Rhabditida</taxon>
        <taxon>Rhabditina</taxon>
        <taxon>Rhabditomorpha</taxon>
        <taxon>Rhabditoidea</taxon>
        <taxon>Rhabditidae</taxon>
        <taxon>Peloderinae</taxon>
        <taxon>Caenorhabditis</taxon>
    </lineage>
</organism>
<proteinExistence type="inferred from homology"/>
<dbReference type="EMBL" id="CAJGYM010000013">
    <property type="protein sequence ID" value="CAD6190044.1"/>
    <property type="molecule type" value="Genomic_DNA"/>
</dbReference>
<keyword evidence="6 8" id="KW-0733">Signal recognition particle</keyword>
<comment type="caution">
    <text evidence="10">The sequence shown here is derived from an EMBL/GenBank/DDBJ whole genome shotgun (WGS) entry which is preliminary data.</text>
</comment>
<dbReference type="InterPro" id="IPR003210">
    <property type="entry name" value="Signal_recog_particle_SRP14"/>
</dbReference>
<protein>
    <recommendedName>
        <fullName evidence="3 8">Signal recognition particle 14 kDa protein</fullName>
        <shortName evidence="8">SRP14</shortName>
    </recommendedName>
</protein>
<dbReference type="SUPFAM" id="SSF54762">
    <property type="entry name" value="Signal recognition particle alu RNA binding heterodimer, SRP9/14"/>
    <property type="match status" value="1"/>
</dbReference>
<evidence type="ECO:0000256" key="7">
    <source>
        <dbReference type="ARBA" id="ARBA00023274"/>
    </source>
</evidence>
<dbReference type="GO" id="GO:0030942">
    <property type="term" value="F:endoplasmic reticulum signal peptide binding"/>
    <property type="evidence" value="ECO:0007669"/>
    <property type="project" value="UniProtKB-UniRule"/>
</dbReference>
<dbReference type="GO" id="GO:0006614">
    <property type="term" value="P:SRP-dependent cotranslational protein targeting to membrane"/>
    <property type="evidence" value="ECO:0007669"/>
    <property type="project" value="UniProtKB-UniRule"/>
</dbReference>
<reference evidence="10" key="1">
    <citation type="submission" date="2020-10" db="EMBL/GenBank/DDBJ databases">
        <authorList>
            <person name="Kikuchi T."/>
        </authorList>
    </citation>
    <scope>NUCLEOTIDE SEQUENCE</scope>
    <source>
        <strain evidence="10">NKZ352</strain>
    </source>
</reference>
<comment type="subunit">
    <text evidence="8">Heterodimer with SRP9; binds RNA as heterodimer. Component of a signal recognition particle (SRP) complex that consists of a 7SL RNA molecule of 300 nucleotides and six protein subunits: SRP72, SRP68, SRP54, SRP19, SRP14 and SRP9.</text>
</comment>
<evidence type="ECO:0000256" key="6">
    <source>
        <dbReference type="ARBA" id="ARBA00023135"/>
    </source>
</evidence>
<evidence type="ECO:0000256" key="3">
    <source>
        <dbReference type="ARBA" id="ARBA00017926"/>
    </source>
</evidence>
<keyword evidence="5 8" id="KW-0694">RNA-binding</keyword>